<dbReference type="PANTHER" id="PTHR24177">
    <property type="entry name" value="CASKIN"/>
    <property type="match status" value="1"/>
</dbReference>
<dbReference type="Gramene" id="KVI09646">
    <property type="protein sequence ID" value="KVI09646"/>
    <property type="gene ID" value="Ccrd_011982"/>
</dbReference>
<keyword evidence="1" id="KW-0472">Membrane</keyword>
<dbReference type="PANTHER" id="PTHR24177:SF292">
    <property type="entry name" value="ANKYRIN REPEAT FAMILY PROTEIN-RELATED"/>
    <property type="match status" value="1"/>
</dbReference>
<protein>
    <submittedName>
        <fullName evidence="3">PGG domain-containing protein</fullName>
    </submittedName>
</protein>
<feature type="transmembrane region" description="Helical" evidence="1">
    <location>
        <begin position="21"/>
        <end position="42"/>
    </location>
</feature>
<organism evidence="3 4">
    <name type="scientific">Cynara cardunculus var. scolymus</name>
    <name type="common">Globe artichoke</name>
    <name type="synonym">Cynara scolymus</name>
    <dbReference type="NCBI Taxonomy" id="59895"/>
    <lineage>
        <taxon>Eukaryota</taxon>
        <taxon>Viridiplantae</taxon>
        <taxon>Streptophyta</taxon>
        <taxon>Embryophyta</taxon>
        <taxon>Tracheophyta</taxon>
        <taxon>Spermatophyta</taxon>
        <taxon>Magnoliopsida</taxon>
        <taxon>eudicotyledons</taxon>
        <taxon>Gunneridae</taxon>
        <taxon>Pentapetalae</taxon>
        <taxon>asterids</taxon>
        <taxon>campanulids</taxon>
        <taxon>Asterales</taxon>
        <taxon>Asteraceae</taxon>
        <taxon>Carduoideae</taxon>
        <taxon>Cardueae</taxon>
        <taxon>Carduinae</taxon>
        <taxon>Cynara</taxon>
    </lineage>
</organism>
<dbReference type="AlphaFoldDB" id="A0A124SHI3"/>
<dbReference type="EMBL" id="LEKV01001051">
    <property type="protein sequence ID" value="KVI09646.1"/>
    <property type="molecule type" value="Genomic_DNA"/>
</dbReference>
<feature type="domain" description="PGG" evidence="2">
    <location>
        <begin position="15"/>
        <end position="67"/>
    </location>
</feature>
<sequence length="109" mass="12289">MFNGTHEQSAKEGKQWLKDRATSGLIVATLIATIVFTFTITIPNRNNSGTKLPVFVVFAVLDALALFHLTIVGNPDCKHQRFSLLVTEEIDISPYHAFHMDHMHDDRII</sequence>
<feature type="transmembrane region" description="Helical" evidence="1">
    <location>
        <begin position="54"/>
        <end position="73"/>
    </location>
</feature>
<evidence type="ECO:0000256" key="1">
    <source>
        <dbReference type="SAM" id="Phobius"/>
    </source>
</evidence>
<dbReference type="STRING" id="59895.A0A124SHI3"/>
<reference evidence="3 4" key="1">
    <citation type="journal article" date="2016" name="Sci. Rep.">
        <title>The genome sequence of the outbreeding globe artichoke constructed de novo incorporating a phase-aware low-pass sequencing strategy of F1 progeny.</title>
        <authorList>
            <person name="Scaglione D."/>
            <person name="Reyes-Chin-Wo S."/>
            <person name="Acquadro A."/>
            <person name="Froenicke L."/>
            <person name="Portis E."/>
            <person name="Beitel C."/>
            <person name="Tirone M."/>
            <person name="Mauro R."/>
            <person name="Lo Monaco A."/>
            <person name="Mauromicale G."/>
            <person name="Faccioli P."/>
            <person name="Cattivelli L."/>
            <person name="Rieseberg L."/>
            <person name="Michelmore R."/>
            <person name="Lanteri S."/>
        </authorList>
    </citation>
    <scope>NUCLEOTIDE SEQUENCE [LARGE SCALE GENOMIC DNA]</scope>
    <source>
        <strain evidence="3">2C</strain>
    </source>
</reference>
<dbReference type="Pfam" id="PF13962">
    <property type="entry name" value="PGG"/>
    <property type="match status" value="1"/>
</dbReference>
<keyword evidence="1" id="KW-0812">Transmembrane</keyword>
<dbReference type="GO" id="GO:0016020">
    <property type="term" value="C:membrane"/>
    <property type="evidence" value="ECO:0007669"/>
    <property type="project" value="TreeGrafter"/>
</dbReference>
<gene>
    <name evidence="3" type="ORF">Ccrd_011982</name>
</gene>
<dbReference type="InterPro" id="IPR026961">
    <property type="entry name" value="PGG_dom"/>
</dbReference>
<proteinExistence type="predicted"/>
<dbReference type="Proteomes" id="UP000243975">
    <property type="component" value="Unassembled WGS sequence"/>
</dbReference>
<comment type="caution">
    <text evidence="3">The sequence shown here is derived from an EMBL/GenBank/DDBJ whole genome shotgun (WGS) entry which is preliminary data.</text>
</comment>
<evidence type="ECO:0000313" key="4">
    <source>
        <dbReference type="Proteomes" id="UP000243975"/>
    </source>
</evidence>
<name>A0A124SHI3_CYNCS</name>
<accession>A0A124SHI3</accession>
<evidence type="ECO:0000259" key="2">
    <source>
        <dbReference type="Pfam" id="PF13962"/>
    </source>
</evidence>
<evidence type="ECO:0000313" key="3">
    <source>
        <dbReference type="EMBL" id="KVI09646.1"/>
    </source>
</evidence>
<keyword evidence="1" id="KW-1133">Transmembrane helix</keyword>
<keyword evidence="4" id="KW-1185">Reference proteome</keyword>